<evidence type="ECO:0000256" key="2">
    <source>
        <dbReference type="ARBA" id="ARBA00023125"/>
    </source>
</evidence>
<evidence type="ECO:0000313" key="6">
    <source>
        <dbReference type="EMBL" id="MDQ0412318.1"/>
    </source>
</evidence>
<name>A0ABU0FQY9_9BACI</name>
<dbReference type="Pfam" id="PF01614">
    <property type="entry name" value="IclR_C"/>
    <property type="match status" value="1"/>
</dbReference>
<sequence>MEWLHRFTEVMDCISGYPITGIGISELARKTNLSKSTVHRMLSSMISHQLVTQNSQTKQYVLGPKAMFWGSQFLRSQDMMGLMGQYCEEISEKTGLYSYLSRFQGDQVYCTHTHQPSDLRNKYFVHVGQRMPFYCTAASKAILAYQNQELISSYLQKETFAAITPYTLTSREALEKELNQVKQEGVAFCLQELEIGVSAVSVPIFHENQNTSLSLSVVGERIVVESELDDIVRLLKDVSIKASDHLKSMHMLTSIKL</sequence>
<proteinExistence type="predicted"/>
<feature type="domain" description="HTH iclR-type" evidence="4">
    <location>
        <begin position="1"/>
        <end position="64"/>
    </location>
</feature>
<dbReference type="Proteomes" id="UP001242313">
    <property type="component" value="Unassembled WGS sequence"/>
</dbReference>
<evidence type="ECO:0000256" key="1">
    <source>
        <dbReference type="ARBA" id="ARBA00023015"/>
    </source>
</evidence>
<dbReference type="PROSITE" id="PS51078">
    <property type="entry name" value="ICLR_ED"/>
    <property type="match status" value="1"/>
</dbReference>
<dbReference type="PROSITE" id="PS51077">
    <property type="entry name" value="HTH_ICLR"/>
    <property type="match status" value="1"/>
</dbReference>
<comment type="caution">
    <text evidence="6">The sequence shown here is derived from an EMBL/GenBank/DDBJ whole genome shotgun (WGS) entry which is preliminary data.</text>
</comment>
<dbReference type="InterPro" id="IPR014757">
    <property type="entry name" value="Tscrpt_reg_IclR_C"/>
</dbReference>
<dbReference type="InterPro" id="IPR036388">
    <property type="entry name" value="WH-like_DNA-bd_sf"/>
</dbReference>
<dbReference type="Gene3D" id="1.10.10.10">
    <property type="entry name" value="Winged helix-like DNA-binding domain superfamily/Winged helix DNA-binding domain"/>
    <property type="match status" value="1"/>
</dbReference>
<dbReference type="Gene3D" id="3.30.450.40">
    <property type="match status" value="1"/>
</dbReference>
<reference evidence="6 7" key="1">
    <citation type="submission" date="2023-07" db="EMBL/GenBank/DDBJ databases">
        <title>Genomic Encyclopedia of Type Strains, Phase IV (KMG-IV): sequencing the most valuable type-strain genomes for metagenomic binning, comparative biology and taxonomic classification.</title>
        <authorList>
            <person name="Goeker M."/>
        </authorList>
    </citation>
    <scope>NUCLEOTIDE SEQUENCE [LARGE SCALE GENOMIC DNA]</scope>
    <source>
        <strain evidence="6 7">DSM 19598</strain>
    </source>
</reference>
<dbReference type="PANTHER" id="PTHR30136:SF35">
    <property type="entry name" value="HTH-TYPE TRANSCRIPTIONAL REGULATOR RV1719"/>
    <property type="match status" value="1"/>
</dbReference>
<dbReference type="InterPro" id="IPR050707">
    <property type="entry name" value="HTH_MetabolicPath_Reg"/>
</dbReference>
<gene>
    <name evidence="6" type="ORF">J2S25_000498</name>
</gene>
<keyword evidence="1" id="KW-0805">Transcription regulation</keyword>
<keyword evidence="3" id="KW-0804">Transcription</keyword>
<evidence type="ECO:0000313" key="7">
    <source>
        <dbReference type="Proteomes" id="UP001242313"/>
    </source>
</evidence>
<feature type="domain" description="IclR-ED" evidence="5">
    <location>
        <begin position="65"/>
        <end position="248"/>
    </location>
</feature>
<dbReference type="RefSeq" id="WP_307191154.1">
    <property type="nucleotide sequence ID" value="NZ_JAUSUN010000002.1"/>
</dbReference>
<dbReference type="SUPFAM" id="SSF46785">
    <property type="entry name" value="Winged helix' DNA-binding domain"/>
    <property type="match status" value="1"/>
</dbReference>
<dbReference type="InterPro" id="IPR029016">
    <property type="entry name" value="GAF-like_dom_sf"/>
</dbReference>
<dbReference type="SMART" id="SM00346">
    <property type="entry name" value="HTH_ICLR"/>
    <property type="match status" value="1"/>
</dbReference>
<keyword evidence="2 6" id="KW-0238">DNA-binding</keyword>
<dbReference type="Pfam" id="PF09339">
    <property type="entry name" value="HTH_IclR"/>
    <property type="match status" value="1"/>
</dbReference>
<dbReference type="SUPFAM" id="SSF55781">
    <property type="entry name" value="GAF domain-like"/>
    <property type="match status" value="1"/>
</dbReference>
<evidence type="ECO:0000259" key="5">
    <source>
        <dbReference type="PROSITE" id="PS51078"/>
    </source>
</evidence>
<dbReference type="InterPro" id="IPR036390">
    <property type="entry name" value="WH_DNA-bd_sf"/>
</dbReference>
<organism evidence="6 7">
    <name type="scientific">Mesobacillus stamsii</name>
    <dbReference type="NCBI Taxonomy" id="225347"/>
    <lineage>
        <taxon>Bacteria</taxon>
        <taxon>Bacillati</taxon>
        <taxon>Bacillota</taxon>
        <taxon>Bacilli</taxon>
        <taxon>Bacillales</taxon>
        <taxon>Bacillaceae</taxon>
        <taxon>Mesobacillus</taxon>
    </lineage>
</organism>
<dbReference type="GO" id="GO:0003677">
    <property type="term" value="F:DNA binding"/>
    <property type="evidence" value="ECO:0007669"/>
    <property type="project" value="UniProtKB-KW"/>
</dbReference>
<evidence type="ECO:0000259" key="4">
    <source>
        <dbReference type="PROSITE" id="PS51077"/>
    </source>
</evidence>
<accession>A0ABU0FQY9</accession>
<keyword evidence="7" id="KW-1185">Reference proteome</keyword>
<evidence type="ECO:0000256" key="3">
    <source>
        <dbReference type="ARBA" id="ARBA00023163"/>
    </source>
</evidence>
<dbReference type="PANTHER" id="PTHR30136">
    <property type="entry name" value="HELIX-TURN-HELIX TRANSCRIPTIONAL REGULATOR, ICLR FAMILY"/>
    <property type="match status" value="1"/>
</dbReference>
<dbReference type="EMBL" id="JAUSUN010000002">
    <property type="protein sequence ID" value="MDQ0412318.1"/>
    <property type="molecule type" value="Genomic_DNA"/>
</dbReference>
<dbReference type="InterPro" id="IPR005471">
    <property type="entry name" value="Tscrpt_reg_IclR_N"/>
</dbReference>
<protein>
    <submittedName>
        <fullName evidence="6">DNA-binding IclR family transcriptional regulator</fullName>
    </submittedName>
</protein>